<accession>A0A939GXU0</accession>
<keyword evidence="2" id="KW-0560">Oxidoreductase</keyword>
<reference evidence="2" key="1">
    <citation type="submission" date="2021-03" db="EMBL/GenBank/DDBJ databases">
        <title>Comamonas denitrificans.</title>
        <authorList>
            <person name="Finster K."/>
        </authorList>
    </citation>
    <scope>NUCLEOTIDE SEQUENCE</scope>
    <source>
        <strain evidence="2">MM2021_4</strain>
    </source>
</reference>
<keyword evidence="3" id="KW-1185">Reference proteome</keyword>
<dbReference type="InterPro" id="IPR036188">
    <property type="entry name" value="FAD/NAD-bd_sf"/>
</dbReference>
<dbReference type="RefSeq" id="WP_207574806.1">
    <property type="nucleotide sequence ID" value="NZ_JAFNME010000008.1"/>
</dbReference>
<dbReference type="Proteomes" id="UP000664731">
    <property type="component" value="Unassembled WGS sequence"/>
</dbReference>
<dbReference type="PROSITE" id="PS01304">
    <property type="entry name" value="UBIH"/>
    <property type="match status" value="1"/>
</dbReference>
<dbReference type="InterPro" id="IPR018168">
    <property type="entry name" value="Ubi_Hdrlase_CS"/>
</dbReference>
<feature type="domain" description="FAD-binding" evidence="1">
    <location>
        <begin position="128"/>
        <end position="324"/>
    </location>
</feature>
<dbReference type="GO" id="GO:0004497">
    <property type="term" value="F:monooxygenase activity"/>
    <property type="evidence" value="ECO:0007669"/>
    <property type="project" value="UniProtKB-KW"/>
</dbReference>
<dbReference type="AlphaFoldDB" id="A0A939GXU0"/>
<dbReference type="Pfam" id="PF01494">
    <property type="entry name" value="FAD_binding_3"/>
    <property type="match status" value="1"/>
</dbReference>
<sequence length="376" mass="41006">MAQHFDICIRGAGIVGRALALLLARERLRVALVAAPQTASKTQDVRAYALNGASKQLLDSLRAWPDAQHATPIQRMHVVGDGNSHVQFDAQAQGAEALTWIVDVPALEQRLADAVRYQPLIEVVDTPVAAPLTAICEGRASSTRAELGVEFDITPYPQTAIATRLDCTQPHHQVARQWFSPLGILAFLPLGGPQGSSVAVVWSAPKDIVPQWLEAEPAAFCELLGSISQGVLGELHLQGPRMAWPLQHAMAQRWCGSFPAHSPLSGSWVLVGDAAHNVHPLAGQGLNLGLADVHTLGQLLQQRKDWQSTGDLRLLRRYARTRQAAMLPIGLAMDGIQQLFGRTEPSLQVLRNWGMNQFERCAPLKHWVTQQAMGLR</sequence>
<proteinExistence type="predicted"/>
<dbReference type="InterPro" id="IPR051205">
    <property type="entry name" value="UbiH/COQ6_monooxygenase"/>
</dbReference>
<dbReference type="PRINTS" id="PR00420">
    <property type="entry name" value="RNGMNOXGNASE"/>
</dbReference>
<dbReference type="SUPFAM" id="SSF51905">
    <property type="entry name" value="FAD/NAD(P)-binding domain"/>
    <property type="match status" value="1"/>
</dbReference>
<dbReference type="Gene3D" id="3.30.9.10">
    <property type="entry name" value="D-Amino Acid Oxidase, subunit A, domain 2"/>
    <property type="match status" value="1"/>
</dbReference>
<dbReference type="PANTHER" id="PTHR43876:SF7">
    <property type="entry name" value="UBIQUINONE BIOSYNTHESIS MONOOXYGENASE COQ6, MITOCHONDRIAL"/>
    <property type="match status" value="1"/>
</dbReference>
<keyword evidence="2" id="KW-0503">Monooxygenase</keyword>
<evidence type="ECO:0000313" key="3">
    <source>
        <dbReference type="Proteomes" id="UP000664731"/>
    </source>
</evidence>
<dbReference type="Gene3D" id="3.50.50.60">
    <property type="entry name" value="FAD/NAD(P)-binding domain"/>
    <property type="match status" value="2"/>
</dbReference>
<name>A0A939GXU0_9BURK</name>
<dbReference type="PANTHER" id="PTHR43876">
    <property type="entry name" value="UBIQUINONE BIOSYNTHESIS MONOOXYGENASE COQ6, MITOCHONDRIAL"/>
    <property type="match status" value="1"/>
</dbReference>
<gene>
    <name evidence="2" type="ORF">J1777_05480</name>
</gene>
<protein>
    <submittedName>
        <fullName evidence="2">FAD-dependent monooxygenase</fullName>
    </submittedName>
</protein>
<dbReference type="InterPro" id="IPR002938">
    <property type="entry name" value="FAD-bd"/>
</dbReference>
<organism evidence="2 3">
    <name type="scientific">Comamonas denitrificans</name>
    <dbReference type="NCBI Taxonomy" id="117506"/>
    <lineage>
        <taxon>Bacteria</taxon>
        <taxon>Pseudomonadati</taxon>
        <taxon>Pseudomonadota</taxon>
        <taxon>Betaproteobacteria</taxon>
        <taxon>Burkholderiales</taxon>
        <taxon>Comamonadaceae</taxon>
        <taxon>Comamonas</taxon>
    </lineage>
</organism>
<evidence type="ECO:0000313" key="2">
    <source>
        <dbReference type="EMBL" id="MBO1249291.1"/>
    </source>
</evidence>
<comment type="caution">
    <text evidence="2">The sequence shown here is derived from an EMBL/GenBank/DDBJ whole genome shotgun (WGS) entry which is preliminary data.</text>
</comment>
<dbReference type="EMBL" id="JAFNME010000008">
    <property type="protein sequence ID" value="MBO1249291.1"/>
    <property type="molecule type" value="Genomic_DNA"/>
</dbReference>
<evidence type="ECO:0000259" key="1">
    <source>
        <dbReference type="Pfam" id="PF01494"/>
    </source>
</evidence>
<dbReference type="GO" id="GO:0071949">
    <property type="term" value="F:FAD binding"/>
    <property type="evidence" value="ECO:0007669"/>
    <property type="project" value="InterPro"/>
</dbReference>